<dbReference type="Pfam" id="PF00756">
    <property type="entry name" value="Esterase"/>
    <property type="match status" value="2"/>
</dbReference>
<dbReference type="PANTHER" id="PTHR48098:SF6">
    <property type="entry name" value="FERRI-BACILLIBACTIN ESTERASE BESA"/>
    <property type="match status" value="1"/>
</dbReference>
<reference evidence="1 2" key="1">
    <citation type="submission" date="2020-01" db="EMBL/GenBank/DDBJ databases">
        <title>Paenibacillus sp. nov., isolated from tomato rhizosphere.</title>
        <authorList>
            <person name="Weon H.-Y."/>
            <person name="Lee S.A."/>
        </authorList>
    </citation>
    <scope>NUCLEOTIDE SEQUENCE [LARGE SCALE GENOMIC DNA]</scope>
    <source>
        <strain evidence="1 2">12200R-189</strain>
    </source>
</reference>
<sequence>MERYSHLVAAGRKLLVYVPPSYRTAPDTRYPVAYVQDGGELFDSCVNQLEHLFRQGKLQETIFVGVASPNRNDDYTPWPAEALQEGKPSFGGGGRAYVDELADIVKPYIDGIYRTLPEAGHTAIIGGSLGGLVAMFAGYWRPDAFGRLGLLSPSLWYDGALRYVEEQPALASSLRVFMSVGSCEGMYKQNAQRHMVPHTKRAYAAWMSKDEDGGHANRLRFIVSDGDTHDLLSMARRLPEALAWLFPSGRAEERSAQAALADAAIERMTYTIPGTDQWVMRAARTGREYRIYTYVPPGPPPGQGYPVLYSLDGNASFGSLAEAMRLQARPPHGFEPGIVVGIGYDSDEPIVSERRFYDYTEKADPAKLPERPNRAAWPETGGADGFLAFIEEELKPAMERRFPIDRERQSLFGHSLGGWFALHALAERPEAFSAYIAGSPSIWWNGSAILDRLPHALRRLQESAGLSGMALYIGMGADEKPSMKADAERLHALLQPCRAGGLRLHYRAFEGEGHVSVVHPMISDMLRFTMRREGERAWS</sequence>
<organism evidence="1 2">
    <name type="scientific">Paenibacillus lycopersici</name>
    <dbReference type="NCBI Taxonomy" id="2704462"/>
    <lineage>
        <taxon>Bacteria</taxon>
        <taxon>Bacillati</taxon>
        <taxon>Bacillota</taxon>
        <taxon>Bacilli</taxon>
        <taxon>Bacillales</taxon>
        <taxon>Paenibacillaceae</taxon>
        <taxon>Paenibacillus</taxon>
    </lineage>
</organism>
<dbReference type="InterPro" id="IPR029058">
    <property type="entry name" value="AB_hydrolase_fold"/>
</dbReference>
<dbReference type="GO" id="GO:0016787">
    <property type="term" value="F:hydrolase activity"/>
    <property type="evidence" value="ECO:0007669"/>
    <property type="project" value="UniProtKB-KW"/>
</dbReference>
<evidence type="ECO:0000313" key="1">
    <source>
        <dbReference type="EMBL" id="QHT58563.1"/>
    </source>
</evidence>
<dbReference type="PANTHER" id="PTHR48098">
    <property type="entry name" value="ENTEROCHELIN ESTERASE-RELATED"/>
    <property type="match status" value="1"/>
</dbReference>
<dbReference type="KEGG" id="plyc:GXP70_00265"/>
<name>A0A6C0FTA7_9BACL</name>
<dbReference type="SUPFAM" id="SSF53474">
    <property type="entry name" value="alpha/beta-Hydrolases"/>
    <property type="match status" value="2"/>
</dbReference>
<keyword evidence="1" id="KW-0378">Hydrolase</keyword>
<dbReference type="InterPro" id="IPR000801">
    <property type="entry name" value="Esterase-like"/>
</dbReference>
<dbReference type="AlphaFoldDB" id="A0A6C0FTA7"/>
<proteinExistence type="predicted"/>
<accession>A0A6C0FTA7</accession>
<gene>
    <name evidence="1" type="ORF">GXP70_00265</name>
</gene>
<dbReference type="RefSeq" id="WP_162354638.1">
    <property type="nucleotide sequence ID" value="NZ_CP048209.1"/>
</dbReference>
<dbReference type="InterPro" id="IPR050583">
    <property type="entry name" value="Mycobacterial_A85_antigen"/>
</dbReference>
<dbReference type="EMBL" id="CP048209">
    <property type="protein sequence ID" value="QHT58563.1"/>
    <property type="molecule type" value="Genomic_DNA"/>
</dbReference>
<evidence type="ECO:0000313" key="2">
    <source>
        <dbReference type="Proteomes" id="UP000476064"/>
    </source>
</evidence>
<protein>
    <submittedName>
        <fullName evidence="1">Alpha/beta hydrolase</fullName>
    </submittedName>
</protein>
<dbReference type="Proteomes" id="UP000476064">
    <property type="component" value="Chromosome"/>
</dbReference>
<keyword evidence="2" id="KW-1185">Reference proteome</keyword>
<dbReference type="Gene3D" id="3.40.50.1820">
    <property type="entry name" value="alpha/beta hydrolase"/>
    <property type="match status" value="2"/>
</dbReference>